<reference evidence="1" key="2">
    <citation type="journal article" date="2015" name="Data Brief">
        <title>Shoot transcriptome of the giant reed, Arundo donax.</title>
        <authorList>
            <person name="Barrero R.A."/>
            <person name="Guerrero F.D."/>
            <person name="Moolhuijzen P."/>
            <person name="Goolsby J.A."/>
            <person name="Tidwell J."/>
            <person name="Bellgard S.E."/>
            <person name="Bellgard M.I."/>
        </authorList>
    </citation>
    <scope>NUCLEOTIDE SEQUENCE</scope>
    <source>
        <tissue evidence="1">Shoot tissue taken approximately 20 cm above the soil surface</tissue>
    </source>
</reference>
<dbReference type="EMBL" id="GBRH01247399">
    <property type="protein sequence ID" value="JAD50496.1"/>
    <property type="molecule type" value="Transcribed_RNA"/>
</dbReference>
<dbReference type="AlphaFoldDB" id="A0A0A9AH71"/>
<organism evidence="1">
    <name type="scientific">Arundo donax</name>
    <name type="common">Giant reed</name>
    <name type="synonym">Donax arundinaceus</name>
    <dbReference type="NCBI Taxonomy" id="35708"/>
    <lineage>
        <taxon>Eukaryota</taxon>
        <taxon>Viridiplantae</taxon>
        <taxon>Streptophyta</taxon>
        <taxon>Embryophyta</taxon>
        <taxon>Tracheophyta</taxon>
        <taxon>Spermatophyta</taxon>
        <taxon>Magnoliopsida</taxon>
        <taxon>Liliopsida</taxon>
        <taxon>Poales</taxon>
        <taxon>Poaceae</taxon>
        <taxon>PACMAD clade</taxon>
        <taxon>Arundinoideae</taxon>
        <taxon>Arundineae</taxon>
        <taxon>Arundo</taxon>
    </lineage>
</organism>
<protein>
    <submittedName>
        <fullName evidence="1">Uncharacterized protein</fullName>
    </submittedName>
</protein>
<name>A0A0A9AH71_ARUDO</name>
<reference evidence="1" key="1">
    <citation type="submission" date="2014-09" db="EMBL/GenBank/DDBJ databases">
        <authorList>
            <person name="Magalhaes I.L.F."/>
            <person name="Oliveira U."/>
            <person name="Santos F.R."/>
            <person name="Vidigal T.H.D.A."/>
            <person name="Brescovit A.D."/>
            <person name="Santos A.J."/>
        </authorList>
    </citation>
    <scope>NUCLEOTIDE SEQUENCE</scope>
    <source>
        <tissue evidence="1">Shoot tissue taken approximately 20 cm above the soil surface</tissue>
    </source>
</reference>
<evidence type="ECO:0000313" key="1">
    <source>
        <dbReference type="EMBL" id="JAD50496.1"/>
    </source>
</evidence>
<sequence>MIAYGTEIKLASHQLSNRRTKKIDTTPLSFNLKEHLK</sequence>
<accession>A0A0A9AH71</accession>
<proteinExistence type="predicted"/>